<sequence>MFSEIAKQLQLSSKKLVLDCCTRWNATYYMLSAALKFKDVFPRYQQRDLNYNVLPSEEDWEKVHVVCSFLEEFNEVTDIILVLDPRNKMKLIEWCFPKIYSPGDAIVHVTTVHETLRMLYNEYVEAHKANSEKDASGYTQKENSSSMINVSVKGKDKVRVEFTSYINQVDRVEQVKYELDVYLEEGVVMCEDDSEFKALKWWKMNNLKFRILSKMACDVQPIPITNVASKSAFSAGGRVIDPYRASLGVETIQVLLCAEDWLRARHGIKRKAKCELALCARATQIARLLNEVSWTQLLLKVLYIKEGIFIVGDYGAFEAAL</sequence>
<dbReference type="Pfam" id="PF05699">
    <property type="entry name" value="Dimer_Tnp_hAT"/>
    <property type="match status" value="1"/>
</dbReference>
<dbReference type="InterPro" id="IPR025525">
    <property type="entry name" value="hAT-like_transposase_RNase-H"/>
</dbReference>
<evidence type="ECO:0000313" key="4">
    <source>
        <dbReference type="Proteomes" id="UP001318860"/>
    </source>
</evidence>
<dbReference type="PANTHER" id="PTHR23272:SF182">
    <property type="entry name" value="OS09G0381850 PROTEIN"/>
    <property type="match status" value="1"/>
</dbReference>
<evidence type="ECO:0000259" key="1">
    <source>
        <dbReference type="Pfam" id="PF05699"/>
    </source>
</evidence>
<keyword evidence="4" id="KW-1185">Reference proteome</keyword>
<dbReference type="InterPro" id="IPR012337">
    <property type="entry name" value="RNaseH-like_sf"/>
</dbReference>
<comment type="caution">
    <text evidence="3">The sequence shown here is derived from an EMBL/GenBank/DDBJ whole genome shotgun (WGS) entry which is preliminary data.</text>
</comment>
<accession>A0ABR0TYY3</accession>
<dbReference type="SUPFAM" id="SSF53098">
    <property type="entry name" value="Ribonuclease H-like"/>
    <property type="match status" value="1"/>
</dbReference>
<evidence type="ECO:0008006" key="5">
    <source>
        <dbReference type="Google" id="ProtNLM"/>
    </source>
</evidence>
<evidence type="ECO:0000259" key="2">
    <source>
        <dbReference type="Pfam" id="PF14372"/>
    </source>
</evidence>
<proteinExistence type="predicted"/>
<gene>
    <name evidence="3" type="ORF">DH2020_007715</name>
</gene>
<dbReference type="InterPro" id="IPR008906">
    <property type="entry name" value="HATC_C_dom"/>
</dbReference>
<dbReference type="EMBL" id="JABTTQ020003506">
    <property type="protein sequence ID" value="KAK6115446.1"/>
    <property type="molecule type" value="Genomic_DNA"/>
</dbReference>
<evidence type="ECO:0000313" key="3">
    <source>
        <dbReference type="EMBL" id="KAK6115446.1"/>
    </source>
</evidence>
<feature type="domain" description="HAT C-terminal dimerisation" evidence="1">
    <location>
        <begin position="178"/>
        <end position="262"/>
    </location>
</feature>
<name>A0ABR0TYY3_REHGL</name>
<dbReference type="Pfam" id="PF14372">
    <property type="entry name" value="hAT-like_RNase-H"/>
    <property type="match status" value="1"/>
</dbReference>
<dbReference type="Proteomes" id="UP001318860">
    <property type="component" value="Unassembled WGS sequence"/>
</dbReference>
<dbReference type="PANTHER" id="PTHR23272">
    <property type="entry name" value="BED FINGER-RELATED"/>
    <property type="match status" value="1"/>
</dbReference>
<feature type="domain" description="hAT-like transposase RNase-H fold" evidence="2">
    <location>
        <begin position="69"/>
        <end position="123"/>
    </location>
</feature>
<protein>
    <recommendedName>
        <fullName evidence="5">Zinc finger BED domain-containing protein RICESLEEPER 2-like</fullName>
    </recommendedName>
</protein>
<organism evidence="3 4">
    <name type="scientific">Rehmannia glutinosa</name>
    <name type="common">Chinese foxglove</name>
    <dbReference type="NCBI Taxonomy" id="99300"/>
    <lineage>
        <taxon>Eukaryota</taxon>
        <taxon>Viridiplantae</taxon>
        <taxon>Streptophyta</taxon>
        <taxon>Embryophyta</taxon>
        <taxon>Tracheophyta</taxon>
        <taxon>Spermatophyta</taxon>
        <taxon>Magnoliopsida</taxon>
        <taxon>eudicotyledons</taxon>
        <taxon>Gunneridae</taxon>
        <taxon>Pentapetalae</taxon>
        <taxon>asterids</taxon>
        <taxon>lamiids</taxon>
        <taxon>Lamiales</taxon>
        <taxon>Orobanchaceae</taxon>
        <taxon>Rehmannieae</taxon>
        <taxon>Rehmannia</taxon>
    </lineage>
</organism>
<reference evidence="3 4" key="1">
    <citation type="journal article" date="2021" name="Comput. Struct. Biotechnol. J.">
        <title>De novo genome assembly of the potent medicinal plant Rehmannia glutinosa using nanopore technology.</title>
        <authorList>
            <person name="Ma L."/>
            <person name="Dong C."/>
            <person name="Song C."/>
            <person name="Wang X."/>
            <person name="Zheng X."/>
            <person name="Niu Y."/>
            <person name="Chen S."/>
            <person name="Feng W."/>
        </authorList>
    </citation>
    <scope>NUCLEOTIDE SEQUENCE [LARGE SCALE GENOMIC DNA]</scope>
    <source>
        <strain evidence="3">DH-2019</strain>
    </source>
</reference>